<organism evidence="1 2">
    <name type="scientific">Ensete ventricosum</name>
    <name type="common">Abyssinian banana</name>
    <name type="synonym">Musa ensete</name>
    <dbReference type="NCBI Taxonomy" id="4639"/>
    <lineage>
        <taxon>Eukaryota</taxon>
        <taxon>Viridiplantae</taxon>
        <taxon>Streptophyta</taxon>
        <taxon>Embryophyta</taxon>
        <taxon>Tracheophyta</taxon>
        <taxon>Spermatophyta</taxon>
        <taxon>Magnoliopsida</taxon>
        <taxon>Liliopsida</taxon>
        <taxon>Zingiberales</taxon>
        <taxon>Musaceae</taxon>
        <taxon>Ensete</taxon>
    </lineage>
</organism>
<comment type="caution">
    <text evidence="1">The sequence shown here is derived from an EMBL/GenBank/DDBJ whole genome shotgun (WGS) entry which is preliminary data.</text>
</comment>
<dbReference type="Proteomes" id="UP000287651">
    <property type="component" value="Unassembled WGS sequence"/>
</dbReference>
<dbReference type="EMBL" id="AMZH03005983">
    <property type="protein sequence ID" value="RRT64977.1"/>
    <property type="molecule type" value="Genomic_DNA"/>
</dbReference>
<evidence type="ECO:0000313" key="2">
    <source>
        <dbReference type="Proteomes" id="UP000287651"/>
    </source>
</evidence>
<reference evidence="1 2" key="1">
    <citation type="journal article" date="2014" name="Agronomy (Basel)">
        <title>A Draft Genome Sequence for Ensete ventricosum, the Drought-Tolerant Tree Against Hunger.</title>
        <authorList>
            <person name="Harrison J."/>
            <person name="Moore K.A."/>
            <person name="Paszkiewicz K."/>
            <person name="Jones T."/>
            <person name="Grant M."/>
            <person name="Ambacheew D."/>
            <person name="Muzemil S."/>
            <person name="Studholme D.J."/>
        </authorList>
    </citation>
    <scope>NUCLEOTIDE SEQUENCE [LARGE SCALE GENOMIC DNA]</scope>
</reference>
<sequence>MLIVTLLYLKNLQRKFEVLELDEEVQAAIIETEVLWRANFQKFVRCLEKKVSIKLFFFCSACVANVRSRLGLDAGVVLEALIESSDQEKDNSGNI</sequence>
<protein>
    <submittedName>
        <fullName evidence="1">Uncharacterized protein</fullName>
    </submittedName>
</protein>
<evidence type="ECO:0000313" key="1">
    <source>
        <dbReference type="EMBL" id="RRT64977.1"/>
    </source>
</evidence>
<accession>A0A426ZLV7</accession>
<dbReference type="AlphaFoldDB" id="A0A426ZLV7"/>
<proteinExistence type="predicted"/>
<name>A0A426ZLV7_ENSVE</name>
<gene>
    <name evidence="1" type="ORF">B296_00019566</name>
</gene>